<dbReference type="AlphaFoldDB" id="A0AAJ0BBG6"/>
<organism evidence="6 7">
    <name type="scientific">Echria macrotheca</name>
    <dbReference type="NCBI Taxonomy" id="438768"/>
    <lineage>
        <taxon>Eukaryota</taxon>
        <taxon>Fungi</taxon>
        <taxon>Dikarya</taxon>
        <taxon>Ascomycota</taxon>
        <taxon>Pezizomycotina</taxon>
        <taxon>Sordariomycetes</taxon>
        <taxon>Sordariomycetidae</taxon>
        <taxon>Sordariales</taxon>
        <taxon>Schizotheciaceae</taxon>
        <taxon>Echria</taxon>
    </lineage>
</organism>
<evidence type="ECO:0008006" key="8">
    <source>
        <dbReference type="Google" id="ProtNLM"/>
    </source>
</evidence>
<evidence type="ECO:0000259" key="3">
    <source>
        <dbReference type="Pfam" id="PF17107"/>
    </source>
</evidence>
<evidence type="ECO:0000259" key="4">
    <source>
        <dbReference type="Pfam" id="PF24883"/>
    </source>
</evidence>
<keyword evidence="1" id="KW-0677">Repeat</keyword>
<dbReference type="Pfam" id="PF17107">
    <property type="entry name" value="SesA"/>
    <property type="match status" value="1"/>
</dbReference>
<dbReference type="InterPro" id="IPR056884">
    <property type="entry name" value="NPHP3-like_N"/>
</dbReference>
<feature type="domain" description="NACHT-NTPase and P-loop NTPases N-terminal" evidence="3">
    <location>
        <begin position="11"/>
        <end position="135"/>
    </location>
</feature>
<reference evidence="6" key="1">
    <citation type="submission" date="2023-06" db="EMBL/GenBank/DDBJ databases">
        <title>Genome-scale phylogeny and comparative genomics of the fungal order Sordariales.</title>
        <authorList>
            <consortium name="Lawrence Berkeley National Laboratory"/>
            <person name="Hensen N."/>
            <person name="Bonometti L."/>
            <person name="Westerberg I."/>
            <person name="Brannstrom I.O."/>
            <person name="Guillou S."/>
            <person name="Cros-Aarteil S."/>
            <person name="Calhoun S."/>
            <person name="Haridas S."/>
            <person name="Kuo A."/>
            <person name="Mondo S."/>
            <person name="Pangilinan J."/>
            <person name="Riley R."/>
            <person name="Labutti K."/>
            <person name="Andreopoulos B."/>
            <person name="Lipzen A."/>
            <person name="Chen C."/>
            <person name="Yanf M."/>
            <person name="Daum C."/>
            <person name="Ng V."/>
            <person name="Clum A."/>
            <person name="Steindorff A."/>
            <person name="Ohm R."/>
            <person name="Martin F."/>
            <person name="Silar P."/>
            <person name="Natvig D."/>
            <person name="Lalanne C."/>
            <person name="Gautier V."/>
            <person name="Ament-Velasquez S.L."/>
            <person name="Kruys A."/>
            <person name="Hutchinson M.I."/>
            <person name="Powell A.J."/>
            <person name="Barry K."/>
            <person name="Miller A.N."/>
            <person name="Grigoriev I.V."/>
            <person name="Debuchy R."/>
            <person name="Gladieux P."/>
            <person name="Thoren M.H."/>
            <person name="Johannesson H."/>
        </authorList>
    </citation>
    <scope>NUCLEOTIDE SEQUENCE</scope>
    <source>
        <strain evidence="6">PSN4</strain>
    </source>
</reference>
<gene>
    <name evidence="6" type="ORF">QBC47DRAFT_361974</name>
</gene>
<evidence type="ECO:0000259" key="5">
    <source>
        <dbReference type="Pfam" id="PF25053"/>
    </source>
</evidence>
<feature type="domain" description="DUF7791" evidence="5">
    <location>
        <begin position="548"/>
        <end position="677"/>
    </location>
</feature>
<dbReference type="InterPro" id="IPR027417">
    <property type="entry name" value="P-loop_NTPase"/>
</dbReference>
<evidence type="ECO:0000256" key="2">
    <source>
        <dbReference type="SAM" id="Coils"/>
    </source>
</evidence>
<feature type="domain" description="Nephrocystin 3-like N-terminal" evidence="4">
    <location>
        <begin position="275"/>
        <end position="438"/>
    </location>
</feature>
<feature type="coiled-coil region" evidence="2">
    <location>
        <begin position="155"/>
        <end position="193"/>
    </location>
</feature>
<dbReference type="Pfam" id="PF24883">
    <property type="entry name" value="NPHP3_N"/>
    <property type="match status" value="1"/>
</dbReference>
<evidence type="ECO:0000256" key="1">
    <source>
        <dbReference type="ARBA" id="ARBA00022737"/>
    </source>
</evidence>
<proteinExistence type="predicted"/>
<dbReference type="InterPro" id="IPR056693">
    <property type="entry name" value="DUF7791"/>
</dbReference>
<keyword evidence="7" id="KW-1185">Reference proteome</keyword>
<evidence type="ECO:0000313" key="6">
    <source>
        <dbReference type="EMBL" id="KAK1753978.1"/>
    </source>
</evidence>
<evidence type="ECO:0000313" key="7">
    <source>
        <dbReference type="Proteomes" id="UP001239445"/>
    </source>
</evidence>
<dbReference type="Pfam" id="PF25053">
    <property type="entry name" value="DUF7791"/>
    <property type="match status" value="1"/>
</dbReference>
<keyword evidence="2" id="KW-0175">Coiled coil</keyword>
<dbReference type="PANTHER" id="PTHR10039:SF5">
    <property type="entry name" value="NACHT DOMAIN-CONTAINING PROTEIN"/>
    <property type="match status" value="1"/>
</dbReference>
<dbReference type="Proteomes" id="UP001239445">
    <property type="component" value="Unassembled WGS sequence"/>
</dbReference>
<name>A0AAJ0BBG6_9PEZI</name>
<protein>
    <recommendedName>
        <fullName evidence="8">NACHT domain-containing protein</fullName>
    </recommendedName>
</protein>
<accession>A0AAJ0BBG6</accession>
<dbReference type="Gene3D" id="3.40.50.300">
    <property type="entry name" value="P-loop containing nucleotide triphosphate hydrolases"/>
    <property type="match status" value="1"/>
</dbReference>
<dbReference type="PANTHER" id="PTHR10039">
    <property type="entry name" value="AMELOGENIN"/>
    <property type="match status" value="1"/>
</dbReference>
<comment type="caution">
    <text evidence="6">The sequence shown here is derived from an EMBL/GenBank/DDBJ whole genome shotgun (WGS) entry which is preliminary data.</text>
</comment>
<dbReference type="EMBL" id="MU839836">
    <property type="protein sequence ID" value="KAK1753978.1"/>
    <property type="molecule type" value="Genomic_DNA"/>
</dbReference>
<sequence>MDPATAIGLAAAVVQFVSFTYKLVDRTKEIQQSAKGQSTQVETLGTVYGHLLQLSSRLEASSIRDPKLERDDSSGIAKHIYAINDLSKSCQDDCKRLLEIAKKLQSDGPAGRWQSFRAALRTMWKGDEIDQLEDRLHHTQTTLTLHICALTAHWHGVFERQLREMQRESEVLEARQSAKLDRLADLLQQLNARIASNPSAPGSIGFSPSDMTSLEDQMSRLSIFKRAAAKEQLILKSLSFESRPVRHSSIAASHSRTFEWAFRMSQLQDAEDNGDLLQWLTEGQGSFWVSGKPGSGKSTFMKFIADHPKTLEALTTWSSPNRLVVASHYFWSAGTPMQKSYQGLLQTLLYDIFRQLPDLIEISCEERWPKTTEDLAHEIWLLPELQRVLQRIASQDMEVKFCFFIDGLDEFEGDHIDFCRSLLDLTGSSHIKICVSSRLWNVFEDSFGTDPSKKLYIHDLTHNDIRTYTESRLQEHYRWKDLQAESPAATWLIDQITERAAGVFLWVFLVTGQLRSGLTEYDSLSDLKKRLDSIPVDLEAFFKQILESVEPFYHEKMATTLLITLAAREPAHITIYSFHDEEYEDKDYALKIPVKPLPKNQVTANRERMTRRLNARCRGLVEVTKRGSRVEFLHRSVVDFLNTRGMSEFLKAKAPQGFNPHLSLIYAYTAYIKTTRFTKVVDRTAFAQNTPTPFTSALREVLAHAKEIDETPDAYDFLDEIDHCIPAMQAQGQVVTNVWNHPDNPAVVVFRDFVVEFCLTGYIKHALLQEPGYFSYFYQPLLAFAVSVLLGRIPGGSLSFDDCVKLVQCLLECGCDPNESYLHNCFPPEHQDRSAWKDLISWPPTHHMALTKFPDLSKTRWTSRRGALKHLMALMLKHGADRNIWPREYLRSRVMFWG</sequence>
<dbReference type="InterPro" id="IPR031352">
    <property type="entry name" value="SesA"/>
</dbReference>
<dbReference type="SUPFAM" id="SSF52540">
    <property type="entry name" value="P-loop containing nucleoside triphosphate hydrolases"/>
    <property type="match status" value="1"/>
</dbReference>